<dbReference type="InterPro" id="IPR036388">
    <property type="entry name" value="WH-like_DNA-bd_sf"/>
</dbReference>
<sequence>MTDDIEEKAEMFAAFSHPIRRQMLEYIAEEEESTYTMLTAKFELKSGPLYHHLRRI</sequence>
<dbReference type="InterPro" id="IPR036390">
    <property type="entry name" value="WH_DNA-bd_sf"/>
</dbReference>
<comment type="caution">
    <text evidence="2">The sequence shown here is derived from an EMBL/GenBank/DDBJ whole genome shotgun (WGS) entry which is preliminary data.</text>
</comment>
<dbReference type="Gene3D" id="1.10.10.10">
    <property type="entry name" value="Winged helix-like DNA-binding domain superfamily/Winged helix DNA-binding domain"/>
    <property type="match status" value="1"/>
</dbReference>
<protein>
    <recommendedName>
        <fullName evidence="1">HTH arsR-type domain-containing protein</fullName>
    </recommendedName>
</protein>
<evidence type="ECO:0000313" key="2">
    <source>
        <dbReference type="EMBL" id="GAH69504.1"/>
    </source>
</evidence>
<evidence type="ECO:0000259" key="1">
    <source>
        <dbReference type="PROSITE" id="PS50987"/>
    </source>
</evidence>
<name>X1ITU2_9ZZZZ</name>
<organism evidence="2">
    <name type="scientific">marine sediment metagenome</name>
    <dbReference type="NCBI Taxonomy" id="412755"/>
    <lineage>
        <taxon>unclassified sequences</taxon>
        <taxon>metagenomes</taxon>
        <taxon>ecological metagenomes</taxon>
    </lineage>
</organism>
<gene>
    <name evidence="2" type="ORF">S03H2_45249</name>
</gene>
<dbReference type="InterPro" id="IPR001845">
    <property type="entry name" value="HTH_ArsR_DNA-bd_dom"/>
</dbReference>
<dbReference type="AlphaFoldDB" id="X1ITU2"/>
<reference evidence="2" key="1">
    <citation type="journal article" date="2014" name="Front. Microbiol.">
        <title>High frequency of phylogenetically diverse reductive dehalogenase-homologous genes in deep subseafloor sedimentary metagenomes.</title>
        <authorList>
            <person name="Kawai M."/>
            <person name="Futagami T."/>
            <person name="Toyoda A."/>
            <person name="Takaki Y."/>
            <person name="Nishi S."/>
            <person name="Hori S."/>
            <person name="Arai W."/>
            <person name="Tsubouchi T."/>
            <person name="Morono Y."/>
            <person name="Uchiyama I."/>
            <person name="Ito T."/>
            <person name="Fujiyama A."/>
            <person name="Inagaki F."/>
            <person name="Takami H."/>
        </authorList>
    </citation>
    <scope>NUCLEOTIDE SEQUENCE</scope>
    <source>
        <strain evidence="2">Expedition CK06-06</strain>
    </source>
</reference>
<dbReference type="EMBL" id="BARU01028342">
    <property type="protein sequence ID" value="GAH69504.1"/>
    <property type="molecule type" value="Genomic_DNA"/>
</dbReference>
<feature type="domain" description="HTH arsR-type" evidence="1">
    <location>
        <begin position="1"/>
        <end position="56"/>
    </location>
</feature>
<dbReference type="SUPFAM" id="SSF46785">
    <property type="entry name" value="Winged helix' DNA-binding domain"/>
    <property type="match status" value="1"/>
</dbReference>
<accession>X1ITU2</accession>
<dbReference type="PROSITE" id="PS50987">
    <property type="entry name" value="HTH_ARSR_2"/>
    <property type="match status" value="1"/>
</dbReference>
<feature type="non-terminal residue" evidence="2">
    <location>
        <position position="56"/>
    </location>
</feature>
<dbReference type="GO" id="GO:0003700">
    <property type="term" value="F:DNA-binding transcription factor activity"/>
    <property type="evidence" value="ECO:0007669"/>
    <property type="project" value="InterPro"/>
</dbReference>
<proteinExistence type="predicted"/>